<dbReference type="AlphaFoldDB" id="A0AA88R6M2"/>
<dbReference type="Proteomes" id="UP001187471">
    <property type="component" value="Unassembled WGS sequence"/>
</dbReference>
<evidence type="ECO:0000313" key="3">
    <source>
        <dbReference type="Proteomes" id="UP001187471"/>
    </source>
</evidence>
<feature type="compositionally biased region" description="Basic and acidic residues" evidence="1">
    <location>
        <begin position="230"/>
        <end position="242"/>
    </location>
</feature>
<dbReference type="PANTHER" id="PTHR35119:SF1">
    <property type="entry name" value="PROTEIN POLYCHOME"/>
    <property type="match status" value="1"/>
</dbReference>
<gene>
    <name evidence="2" type="ORF">RJ640_010651</name>
</gene>
<evidence type="ECO:0000313" key="2">
    <source>
        <dbReference type="EMBL" id="KAK2976116.1"/>
    </source>
</evidence>
<sequence>MPESRDRLSRQNDIAGTYIRRLRSRGRTGVLADEPEMGAGTRFRWGAAALTGTRGPMGVAAQQGAPRIGSGVRRSLNGTPPAVGRRSTPARASQRRRGAGSSILPSWYPRRPLGDVTAVVRGIERRRARLRESEDQQLENPLPQGQSAQDSFLSTPGAQLKQNLSLLTPNPTLAIRPCPTSVGKVTKILLDITNQNAGEPDFLTPQKRLLNSIDAVEKVVMEELRKLEKTPAAKKAEREKRVRTLMSMR</sequence>
<dbReference type="InterPro" id="IPR034590">
    <property type="entry name" value="POLYCHOME/GIG1"/>
</dbReference>
<dbReference type="GO" id="GO:0051783">
    <property type="term" value="P:regulation of nuclear division"/>
    <property type="evidence" value="ECO:0007669"/>
    <property type="project" value="InterPro"/>
</dbReference>
<proteinExistence type="predicted"/>
<dbReference type="EMBL" id="JAVXUO010002115">
    <property type="protein sequence ID" value="KAK2976116.1"/>
    <property type="molecule type" value="Genomic_DNA"/>
</dbReference>
<name>A0AA88R6M2_9ASTE</name>
<dbReference type="GO" id="GO:0005634">
    <property type="term" value="C:nucleus"/>
    <property type="evidence" value="ECO:0007669"/>
    <property type="project" value="InterPro"/>
</dbReference>
<dbReference type="PANTHER" id="PTHR35119">
    <property type="entry name" value="PROTEIN POLYCHOME"/>
    <property type="match status" value="1"/>
</dbReference>
<feature type="region of interest" description="Disordered" evidence="1">
    <location>
        <begin position="131"/>
        <end position="152"/>
    </location>
</feature>
<protein>
    <recommendedName>
        <fullName evidence="4">Protein POLYCHOME</fullName>
    </recommendedName>
</protein>
<organism evidence="2 3">
    <name type="scientific">Escallonia rubra</name>
    <dbReference type="NCBI Taxonomy" id="112253"/>
    <lineage>
        <taxon>Eukaryota</taxon>
        <taxon>Viridiplantae</taxon>
        <taxon>Streptophyta</taxon>
        <taxon>Embryophyta</taxon>
        <taxon>Tracheophyta</taxon>
        <taxon>Spermatophyta</taxon>
        <taxon>Magnoliopsida</taxon>
        <taxon>eudicotyledons</taxon>
        <taxon>Gunneridae</taxon>
        <taxon>Pentapetalae</taxon>
        <taxon>asterids</taxon>
        <taxon>campanulids</taxon>
        <taxon>Escalloniales</taxon>
        <taxon>Escalloniaceae</taxon>
        <taxon>Escallonia</taxon>
    </lineage>
</organism>
<evidence type="ECO:0000256" key="1">
    <source>
        <dbReference type="SAM" id="MobiDB-lite"/>
    </source>
</evidence>
<keyword evidence="3" id="KW-1185">Reference proteome</keyword>
<feature type="region of interest" description="Disordered" evidence="1">
    <location>
        <begin position="230"/>
        <end position="249"/>
    </location>
</feature>
<evidence type="ECO:0008006" key="4">
    <source>
        <dbReference type="Google" id="ProtNLM"/>
    </source>
</evidence>
<comment type="caution">
    <text evidence="2">The sequence shown here is derived from an EMBL/GenBank/DDBJ whole genome shotgun (WGS) entry which is preliminary data.</text>
</comment>
<accession>A0AA88R6M2</accession>
<reference evidence="2" key="1">
    <citation type="submission" date="2022-12" db="EMBL/GenBank/DDBJ databases">
        <title>Draft genome assemblies for two species of Escallonia (Escalloniales).</title>
        <authorList>
            <person name="Chanderbali A."/>
            <person name="Dervinis C."/>
            <person name="Anghel I."/>
            <person name="Soltis D."/>
            <person name="Soltis P."/>
            <person name="Zapata F."/>
        </authorList>
    </citation>
    <scope>NUCLEOTIDE SEQUENCE</scope>
    <source>
        <strain evidence="2">UCBG92.1500</strain>
        <tissue evidence="2">Leaf</tissue>
    </source>
</reference>
<feature type="compositionally biased region" description="Polar residues" evidence="1">
    <location>
        <begin position="143"/>
        <end position="152"/>
    </location>
</feature>
<feature type="region of interest" description="Disordered" evidence="1">
    <location>
        <begin position="58"/>
        <end position="106"/>
    </location>
</feature>